<comment type="caution">
    <text evidence="1">The sequence shown here is derived from an EMBL/GenBank/DDBJ whole genome shotgun (WGS) entry which is preliminary data.</text>
</comment>
<dbReference type="AlphaFoldDB" id="A0AAW0MPR3"/>
<name>A0AAW0MPR3_9GOBI</name>
<keyword evidence="2" id="KW-1185">Reference proteome</keyword>
<gene>
    <name evidence="1" type="ORF">WMY93_029874</name>
</gene>
<feature type="non-terminal residue" evidence="1">
    <location>
        <position position="1"/>
    </location>
</feature>
<evidence type="ECO:0000313" key="1">
    <source>
        <dbReference type="EMBL" id="KAK7881465.1"/>
    </source>
</evidence>
<organism evidence="1 2">
    <name type="scientific">Mugilogobius chulae</name>
    <name type="common">yellowstripe goby</name>
    <dbReference type="NCBI Taxonomy" id="88201"/>
    <lineage>
        <taxon>Eukaryota</taxon>
        <taxon>Metazoa</taxon>
        <taxon>Chordata</taxon>
        <taxon>Craniata</taxon>
        <taxon>Vertebrata</taxon>
        <taxon>Euteleostomi</taxon>
        <taxon>Actinopterygii</taxon>
        <taxon>Neopterygii</taxon>
        <taxon>Teleostei</taxon>
        <taxon>Neoteleostei</taxon>
        <taxon>Acanthomorphata</taxon>
        <taxon>Gobiaria</taxon>
        <taxon>Gobiiformes</taxon>
        <taxon>Gobioidei</taxon>
        <taxon>Gobiidae</taxon>
        <taxon>Gobionellinae</taxon>
        <taxon>Mugilogobius</taxon>
    </lineage>
</organism>
<proteinExistence type="predicted"/>
<dbReference type="Proteomes" id="UP001460270">
    <property type="component" value="Unassembled WGS sequence"/>
</dbReference>
<reference evidence="2" key="1">
    <citation type="submission" date="2024-04" db="EMBL/GenBank/DDBJ databases">
        <title>Salinicola lusitanus LLJ914,a marine bacterium isolated from the Okinawa Trough.</title>
        <authorList>
            <person name="Li J."/>
        </authorList>
    </citation>
    <scope>NUCLEOTIDE SEQUENCE [LARGE SCALE GENOMIC DNA]</scope>
</reference>
<protein>
    <submittedName>
        <fullName evidence="1">Uncharacterized protein</fullName>
    </submittedName>
</protein>
<dbReference type="EMBL" id="JBBPFD010000022">
    <property type="protein sequence ID" value="KAK7881465.1"/>
    <property type="molecule type" value="Genomic_DNA"/>
</dbReference>
<evidence type="ECO:0000313" key="2">
    <source>
        <dbReference type="Proteomes" id="UP001460270"/>
    </source>
</evidence>
<accession>A0AAW0MPR3</accession>
<sequence>LLSLVAGLGCIKQPAIAGVLQVEPLFHFLPHLLVRFLELRLLKVGKFTLTQDFGEDIGPHPMESL</sequence>